<protein>
    <submittedName>
        <fullName evidence="2">Uncharacterized protein</fullName>
    </submittedName>
</protein>
<sequence length="164" mass="16797">MPRSPEHRTHLAGAGGGADPYPDPRLPLSVAPLAALPRVPRAVPAPGLHLPAVPLPRRRRRYPPPVGARLHVPPARGQALPPAVVVAVPVPLPAPTADRALRRHRAGAGAVGRGGAPGLRAPSAGAQGSHEVAAAALRAGGCAHHRSQRRHRRGGHPRAVLGPA</sequence>
<feature type="compositionally biased region" description="Low complexity" evidence="1">
    <location>
        <begin position="133"/>
        <end position="142"/>
    </location>
</feature>
<dbReference type="HOGENOM" id="CLU_1621403_0_0_1"/>
<evidence type="ECO:0000256" key="1">
    <source>
        <dbReference type="SAM" id="MobiDB-lite"/>
    </source>
</evidence>
<feature type="region of interest" description="Disordered" evidence="1">
    <location>
        <begin position="107"/>
        <end position="164"/>
    </location>
</feature>
<organism evidence="2 3">
    <name type="scientific">Leersia perrieri</name>
    <dbReference type="NCBI Taxonomy" id="77586"/>
    <lineage>
        <taxon>Eukaryota</taxon>
        <taxon>Viridiplantae</taxon>
        <taxon>Streptophyta</taxon>
        <taxon>Embryophyta</taxon>
        <taxon>Tracheophyta</taxon>
        <taxon>Spermatophyta</taxon>
        <taxon>Magnoliopsida</taxon>
        <taxon>Liliopsida</taxon>
        <taxon>Poales</taxon>
        <taxon>Poaceae</taxon>
        <taxon>BOP clade</taxon>
        <taxon>Oryzoideae</taxon>
        <taxon>Oryzeae</taxon>
        <taxon>Oryzinae</taxon>
        <taxon>Leersia</taxon>
    </lineage>
</organism>
<reference evidence="2" key="3">
    <citation type="submission" date="2015-04" db="UniProtKB">
        <authorList>
            <consortium name="EnsemblPlants"/>
        </authorList>
    </citation>
    <scope>IDENTIFICATION</scope>
</reference>
<dbReference type="Proteomes" id="UP000032180">
    <property type="component" value="Chromosome 4"/>
</dbReference>
<feature type="region of interest" description="Disordered" evidence="1">
    <location>
        <begin position="1"/>
        <end position="28"/>
    </location>
</feature>
<reference evidence="3" key="2">
    <citation type="submission" date="2013-12" db="EMBL/GenBank/DDBJ databases">
        <authorList>
            <person name="Yu Y."/>
            <person name="Lee S."/>
            <person name="de Baynast K."/>
            <person name="Wissotski M."/>
            <person name="Liu L."/>
            <person name="Talag J."/>
            <person name="Goicoechea J."/>
            <person name="Angelova A."/>
            <person name="Jetty R."/>
            <person name="Kudrna D."/>
            <person name="Golser W."/>
            <person name="Rivera L."/>
            <person name="Zhang J."/>
            <person name="Wing R."/>
        </authorList>
    </citation>
    <scope>NUCLEOTIDE SEQUENCE</scope>
</reference>
<feature type="compositionally biased region" description="Basic residues" evidence="1">
    <location>
        <begin position="143"/>
        <end position="156"/>
    </location>
</feature>
<accession>A0A0D9W674</accession>
<proteinExistence type="predicted"/>
<dbReference type="AlphaFoldDB" id="A0A0D9W674"/>
<name>A0A0D9W674_9ORYZ</name>
<dbReference type="Gramene" id="LPERR04G12660.1">
    <property type="protein sequence ID" value="LPERR04G12660.1"/>
    <property type="gene ID" value="LPERR04G12660"/>
</dbReference>
<dbReference type="EnsemblPlants" id="LPERR04G12660.1">
    <property type="protein sequence ID" value="LPERR04G12660.1"/>
    <property type="gene ID" value="LPERR04G12660"/>
</dbReference>
<reference evidence="2 3" key="1">
    <citation type="submission" date="2012-08" db="EMBL/GenBank/DDBJ databases">
        <title>Oryza genome evolution.</title>
        <authorList>
            <person name="Wing R.A."/>
        </authorList>
    </citation>
    <scope>NUCLEOTIDE SEQUENCE</scope>
</reference>
<keyword evidence="3" id="KW-1185">Reference proteome</keyword>
<evidence type="ECO:0000313" key="2">
    <source>
        <dbReference type="EnsemblPlants" id="LPERR04G12660.1"/>
    </source>
</evidence>
<evidence type="ECO:0000313" key="3">
    <source>
        <dbReference type="Proteomes" id="UP000032180"/>
    </source>
</evidence>